<dbReference type="EMBL" id="UGSO01000001">
    <property type="protein sequence ID" value="SUB14613.1"/>
    <property type="molecule type" value="Genomic_DNA"/>
</dbReference>
<organism evidence="8 9">
    <name type="scientific">Enterobacter agglomerans</name>
    <name type="common">Erwinia herbicola</name>
    <name type="synonym">Pantoea agglomerans</name>
    <dbReference type="NCBI Taxonomy" id="549"/>
    <lineage>
        <taxon>Bacteria</taxon>
        <taxon>Pseudomonadati</taxon>
        <taxon>Pseudomonadota</taxon>
        <taxon>Gammaproteobacteria</taxon>
        <taxon>Enterobacterales</taxon>
        <taxon>Erwiniaceae</taxon>
        <taxon>Pantoea</taxon>
        <taxon>Pantoea agglomerans group</taxon>
    </lineage>
</organism>
<evidence type="ECO:0000256" key="2">
    <source>
        <dbReference type="ARBA" id="ARBA00022676"/>
    </source>
</evidence>
<evidence type="ECO:0000313" key="9">
    <source>
        <dbReference type="Proteomes" id="UP000254640"/>
    </source>
</evidence>
<dbReference type="Proteomes" id="UP000254640">
    <property type="component" value="Unassembled WGS sequence"/>
</dbReference>
<dbReference type="GO" id="GO:0005829">
    <property type="term" value="C:cytosol"/>
    <property type="evidence" value="ECO:0007669"/>
    <property type="project" value="TreeGrafter"/>
</dbReference>
<dbReference type="GO" id="GO:0003844">
    <property type="term" value="F:1,4-alpha-glucan branching enzyme activity"/>
    <property type="evidence" value="ECO:0007669"/>
    <property type="project" value="UniProtKB-EC"/>
</dbReference>
<dbReference type="GO" id="GO:0004553">
    <property type="term" value="F:hydrolase activity, hydrolyzing O-glycosyl compounds"/>
    <property type="evidence" value="ECO:0007669"/>
    <property type="project" value="InterPro"/>
</dbReference>
<dbReference type="Pfam" id="PF22019">
    <property type="entry name" value="GlgB_N"/>
    <property type="match status" value="1"/>
</dbReference>
<evidence type="ECO:0000256" key="5">
    <source>
        <dbReference type="ARBA" id="ARBA00023277"/>
    </source>
</evidence>
<evidence type="ECO:0000256" key="3">
    <source>
        <dbReference type="ARBA" id="ARBA00022679"/>
    </source>
</evidence>
<dbReference type="InterPro" id="IPR004193">
    <property type="entry name" value="Glyco_hydro_13_N"/>
</dbReference>
<evidence type="ECO:0000313" key="8">
    <source>
        <dbReference type="EMBL" id="SUB14613.1"/>
    </source>
</evidence>
<dbReference type="EC" id="2.4.1.18" evidence="8"/>
<accession>A0A379A9M9</accession>
<dbReference type="CDD" id="cd02855">
    <property type="entry name" value="E_set_GBE_prok_N"/>
    <property type="match status" value="1"/>
</dbReference>
<dbReference type="STRING" id="549.BEE12_05375"/>
<feature type="domain" description="1,4-alpha-glucan branching enzyme GlgB N-terminal" evidence="7">
    <location>
        <begin position="7"/>
        <end position="79"/>
    </location>
</feature>
<dbReference type="FunFam" id="2.60.40.10:FF:000169">
    <property type="entry name" value="1,4-alpha-glucan branching enzyme GlgB"/>
    <property type="match status" value="1"/>
</dbReference>
<keyword evidence="2 8" id="KW-0328">Glycosyltransferase</keyword>
<sequence length="270" mass="30114">MSELPDRDAINALFAGNYADPFSLLGMHRTQQGLEVRALLPEALEVWVIETSTGRKLAQLVCEDARGFFSGVIPRRKKPVPLSAGGELARPAKPGRRCLSLLVRLLQEMDLWLLAEGTHLRPYETLGAHGDVIDGVFGTRFCVWAPNARRVSVVGDFNFWDGRRHPMRLRQELGIWELFVPGAVNGQLYKYEIIDANGELRIKADPYAFEAQMRPQTASMICGLPEPVEMKAERKAANAFDAPISIYEVHLGLLASSHRQQLLAELQRAG</sequence>
<keyword evidence="5" id="KW-0119">Carbohydrate metabolism</keyword>
<gene>
    <name evidence="8" type="primary">glgB_1</name>
    <name evidence="8" type="ORF">NCTC9381_00463</name>
</gene>
<feature type="domain" description="Glycoside hydrolase family 13 N-terminal" evidence="6">
    <location>
        <begin position="126"/>
        <end position="208"/>
    </location>
</feature>
<evidence type="ECO:0000259" key="6">
    <source>
        <dbReference type="Pfam" id="PF02922"/>
    </source>
</evidence>
<dbReference type="AlphaFoldDB" id="A0A379A9M9"/>
<dbReference type="InterPro" id="IPR054169">
    <property type="entry name" value="GlgB_N"/>
</dbReference>
<dbReference type="InterPro" id="IPR044143">
    <property type="entry name" value="GlgB_N_E_set_prok"/>
</dbReference>
<protein>
    <submittedName>
        <fullName evidence="8">1,4-alpha-glucan branching enzyme GlgB</fullName>
        <ecNumber evidence="8">2.4.1.18</ecNumber>
    </submittedName>
</protein>
<keyword evidence="4" id="KW-0320">Glycogen biosynthesis</keyword>
<dbReference type="PANTHER" id="PTHR43651">
    <property type="entry name" value="1,4-ALPHA-GLUCAN-BRANCHING ENZYME"/>
    <property type="match status" value="1"/>
</dbReference>
<dbReference type="SUPFAM" id="SSF81296">
    <property type="entry name" value="E set domains"/>
    <property type="match status" value="2"/>
</dbReference>
<keyword evidence="1" id="KW-0321">Glycogen metabolism</keyword>
<keyword evidence="9" id="KW-1185">Reference proteome</keyword>
<evidence type="ECO:0000256" key="4">
    <source>
        <dbReference type="ARBA" id="ARBA00023056"/>
    </source>
</evidence>
<dbReference type="InterPro" id="IPR013783">
    <property type="entry name" value="Ig-like_fold"/>
</dbReference>
<reference evidence="8 9" key="1">
    <citation type="submission" date="2018-06" db="EMBL/GenBank/DDBJ databases">
        <authorList>
            <consortium name="Pathogen Informatics"/>
            <person name="Doyle S."/>
        </authorList>
    </citation>
    <scope>NUCLEOTIDE SEQUENCE [LARGE SCALE GENOMIC DNA]</scope>
    <source>
        <strain evidence="8 9">NCTC9381</strain>
    </source>
</reference>
<name>A0A379A9M9_ENTAG</name>
<keyword evidence="3 8" id="KW-0808">Transferase</keyword>
<dbReference type="GO" id="GO:0005978">
    <property type="term" value="P:glycogen biosynthetic process"/>
    <property type="evidence" value="ECO:0007669"/>
    <property type="project" value="UniProtKB-KW"/>
</dbReference>
<evidence type="ECO:0000256" key="1">
    <source>
        <dbReference type="ARBA" id="ARBA00022600"/>
    </source>
</evidence>
<proteinExistence type="predicted"/>
<dbReference type="PANTHER" id="PTHR43651:SF3">
    <property type="entry name" value="1,4-ALPHA-GLUCAN-BRANCHING ENZYME"/>
    <property type="match status" value="1"/>
</dbReference>
<dbReference type="Pfam" id="PF02922">
    <property type="entry name" value="CBM_48"/>
    <property type="match status" value="1"/>
</dbReference>
<dbReference type="Gene3D" id="2.60.40.10">
    <property type="entry name" value="Immunoglobulins"/>
    <property type="match status" value="1"/>
</dbReference>
<dbReference type="InterPro" id="IPR014756">
    <property type="entry name" value="Ig_E-set"/>
</dbReference>
<evidence type="ECO:0000259" key="7">
    <source>
        <dbReference type="Pfam" id="PF22019"/>
    </source>
</evidence>